<sequence>EIPLRSCDSGCSIYASTTPNSQPGRDGPEPYMKNLVIHDPANDRNVSIADLAAKWKHGGWQKMSLDLAGPGSIINLNDPSETGTDVTVWVVERGKTNDVEYEVYDAATMTRAVSAPRKVITIMSTVPFRVMAEPGESNSYTTRLVGFDNAHDNNEDKCRYAYETKAGSTFEGFEFHINAPIISFVFNEKNPVNLKAD</sequence>
<comment type="caution">
    <text evidence="1">The sequence shown here is derived from an EMBL/GenBank/DDBJ whole genome shotgun (WGS) entry which is preliminary data.</text>
</comment>
<organism evidence="1 2">
    <name type="scientific">Pristionchus entomophagus</name>
    <dbReference type="NCBI Taxonomy" id="358040"/>
    <lineage>
        <taxon>Eukaryota</taxon>
        <taxon>Metazoa</taxon>
        <taxon>Ecdysozoa</taxon>
        <taxon>Nematoda</taxon>
        <taxon>Chromadorea</taxon>
        <taxon>Rhabditida</taxon>
        <taxon>Rhabditina</taxon>
        <taxon>Diplogasteromorpha</taxon>
        <taxon>Diplogasteroidea</taxon>
        <taxon>Neodiplogasteridae</taxon>
        <taxon>Pristionchus</taxon>
    </lineage>
</organism>
<dbReference type="EMBL" id="BTSX01000005">
    <property type="protein sequence ID" value="GMS98501.1"/>
    <property type="molecule type" value="Genomic_DNA"/>
</dbReference>
<evidence type="ECO:0000313" key="1">
    <source>
        <dbReference type="EMBL" id="GMS98501.1"/>
    </source>
</evidence>
<proteinExistence type="predicted"/>
<feature type="non-terminal residue" evidence="1">
    <location>
        <position position="1"/>
    </location>
</feature>
<evidence type="ECO:0008006" key="3">
    <source>
        <dbReference type="Google" id="ProtNLM"/>
    </source>
</evidence>
<name>A0AAV5TW54_9BILA</name>
<reference evidence="1" key="1">
    <citation type="submission" date="2023-10" db="EMBL/GenBank/DDBJ databases">
        <title>Genome assembly of Pristionchus species.</title>
        <authorList>
            <person name="Yoshida K."/>
            <person name="Sommer R.J."/>
        </authorList>
    </citation>
    <scope>NUCLEOTIDE SEQUENCE</scope>
    <source>
        <strain evidence="1">RS0144</strain>
    </source>
</reference>
<accession>A0AAV5TW54</accession>
<evidence type="ECO:0000313" key="2">
    <source>
        <dbReference type="Proteomes" id="UP001432027"/>
    </source>
</evidence>
<gene>
    <name evidence="1" type="ORF">PENTCL1PPCAC_20676</name>
</gene>
<keyword evidence="2" id="KW-1185">Reference proteome</keyword>
<dbReference type="AlphaFoldDB" id="A0AAV5TW54"/>
<protein>
    <recommendedName>
        <fullName evidence="3">DOMON domain-containing protein</fullName>
    </recommendedName>
</protein>
<dbReference type="Proteomes" id="UP001432027">
    <property type="component" value="Unassembled WGS sequence"/>
</dbReference>